<organism evidence="1 2">
    <name type="scientific">Romboutsia timonensis</name>
    <dbReference type="NCBI Taxonomy" id="1776391"/>
    <lineage>
        <taxon>Bacteria</taxon>
        <taxon>Bacillati</taxon>
        <taxon>Bacillota</taxon>
        <taxon>Clostridia</taxon>
        <taxon>Peptostreptococcales</taxon>
        <taxon>Peptostreptococcaceae</taxon>
        <taxon>Romboutsia</taxon>
    </lineage>
</organism>
<dbReference type="AlphaFoldDB" id="A0A921MZM5"/>
<dbReference type="Proteomes" id="UP000776700">
    <property type="component" value="Unassembled WGS sequence"/>
</dbReference>
<comment type="caution">
    <text evidence="1">The sequence shown here is derived from an EMBL/GenBank/DDBJ whole genome shotgun (WGS) entry which is preliminary data.</text>
</comment>
<protein>
    <submittedName>
        <fullName evidence="1">Uncharacterized protein</fullName>
    </submittedName>
</protein>
<reference evidence="1" key="2">
    <citation type="submission" date="2021-09" db="EMBL/GenBank/DDBJ databases">
        <authorList>
            <person name="Gilroy R."/>
        </authorList>
    </citation>
    <scope>NUCLEOTIDE SEQUENCE</scope>
    <source>
        <strain evidence="1">1277</strain>
    </source>
</reference>
<accession>A0A921MZM5</accession>
<dbReference type="EMBL" id="DYUB01000086">
    <property type="protein sequence ID" value="HJG95970.1"/>
    <property type="molecule type" value="Genomic_DNA"/>
</dbReference>
<gene>
    <name evidence="1" type="ORF">K8V90_02580</name>
</gene>
<name>A0A921MZM5_9FIRM</name>
<reference evidence="1" key="1">
    <citation type="journal article" date="2021" name="PeerJ">
        <title>Extensive microbial diversity within the chicken gut microbiome revealed by metagenomics and culture.</title>
        <authorList>
            <person name="Gilroy R."/>
            <person name="Ravi A."/>
            <person name="Getino M."/>
            <person name="Pursley I."/>
            <person name="Horton D.L."/>
            <person name="Alikhan N.F."/>
            <person name="Baker D."/>
            <person name="Gharbi K."/>
            <person name="Hall N."/>
            <person name="Watson M."/>
            <person name="Adriaenssens E.M."/>
            <person name="Foster-Nyarko E."/>
            <person name="Jarju S."/>
            <person name="Secka A."/>
            <person name="Antonio M."/>
            <person name="Oren A."/>
            <person name="Chaudhuri R.R."/>
            <person name="La Ragione R."/>
            <person name="Hildebrand F."/>
            <person name="Pallen M.J."/>
        </authorList>
    </citation>
    <scope>NUCLEOTIDE SEQUENCE</scope>
    <source>
        <strain evidence="1">1277</strain>
    </source>
</reference>
<evidence type="ECO:0000313" key="2">
    <source>
        <dbReference type="Proteomes" id="UP000776700"/>
    </source>
</evidence>
<proteinExistence type="predicted"/>
<evidence type="ECO:0000313" key="1">
    <source>
        <dbReference type="EMBL" id="HJG95970.1"/>
    </source>
</evidence>
<sequence length="114" mass="13223">MKNDFMKLKIVDDRDIPKEYLEKARNNNSFCLGEGRKKIHCNLKAMYIYTMIIFLIDSSEDEDITVSDLKKVIIETSSKKDAKRFGTDAIIRSQIKELIDCEAILHDGDCLYIK</sequence>